<feature type="region of interest" description="Disordered" evidence="1">
    <location>
        <begin position="18"/>
        <end position="39"/>
    </location>
</feature>
<gene>
    <name evidence="2" type="ORF">Vbra_19018</name>
</gene>
<dbReference type="Proteomes" id="UP000041254">
    <property type="component" value="Unassembled WGS sequence"/>
</dbReference>
<evidence type="ECO:0000313" key="2">
    <source>
        <dbReference type="EMBL" id="CEM35932.1"/>
    </source>
</evidence>
<protein>
    <submittedName>
        <fullName evidence="2">Uncharacterized protein</fullName>
    </submittedName>
</protein>
<dbReference type="InParanoid" id="A0A0G4GXV2"/>
<keyword evidence="3" id="KW-1185">Reference proteome</keyword>
<dbReference type="VEuPathDB" id="CryptoDB:Vbra_19018"/>
<feature type="compositionally biased region" description="Gly residues" evidence="1">
    <location>
        <begin position="632"/>
        <end position="654"/>
    </location>
</feature>
<dbReference type="EMBL" id="CDMY01000869">
    <property type="protein sequence ID" value="CEM35932.1"/>
    <property type="molecule type" value="Genomic_DNA"/>
</dbReference>
<feature type="region of interest" description="Disordered" evidence="1">
    <location>
        <begin position="614"/>
        <end position="672"/>
    </location>
</feature>
<feature type="compositionally biased region" description="Low complexity" evidence="1">
    <location>
        <begin position="322"/>
        <end position="336"/>
    </location>
</feature>
<organism evidence="2 3">
    <name type="scientific">Vitrella brassicaformis (strain CCMP3155)</name>
    <dbReference type="NCBI Taxonomy" id="1169540"/>
    <lineage>
        <taxon>Eukaryota</taxon>
        <taxon>Sar</taxon>
        <taxon>Alveolata</taxon>
        <taxon>Colpodellida</taxon>
        <taxon>Vitrellaceae</taxon>
        <taxon>Vitrella</taxon>
    </lineage>
</organism>
<feature type="region of interest" description="Disordered" evidence="1">
    <location>
        <begin position="283"/>
        <end position="432"/>
    </location>
</feature>
<name>A0A0G4GXV2_VITBC</name>
<evidence type="ECO:0000313" key="3">
    <source>
        <dbReference type="Proteomes" id="UP000041254"/>
    </source>
</evidence>
<sequence length="766" mass="81650">MSHHGSCSHNLLPEPDLPLIATSSRPPHPPPFVTKRSRNAGRPGYIALCSPNGLNSWQDWRTKHEEQGKSDIANDNFCFRKAQPNSDYYSEEEGCWIFQTRRSNQTCSLRCRVRLHANFPFLVWTCGECHLCREGGGKRLSCNRRRLFGNALIDDNGAARAQRIVCLCGRIYDGSKFYKEHMSLWHDPGMIATKGPDHMLARLDILKTYDSTKGSGKKYLELFEIKDVRHPDYNTTLDPSHIIGFFEDPGLIPDMQTSLMSTMHPLQRSEAFNAFLAQYNSNNQPPSRQAAAARVSSGVRGPPQTGYASSQPPCPHSHSHQHWSQPPFAPLPALAPSTPDGLHGKDMSEQGGSEWSSAAGGEGGREGDQHGGGGDQSPLLNGGALPHSPRGRGVKTEPGEAHATAADGTKMDQSSPPTSTVSSAFTPPLHTQPYPSHYSMRYAYPHNSRVSRPGSDSSTVLGCPDSDMLEPMAIIGGDSQTDFFGGARVKEELMDGSDDHVVGLGGLGGRGFGGMSPMGDGLLDPVCATRRCSPRSSFAAISSSRSCTTSPGPGPALTLVRMRKANGGKTLSRYVPNTTTIGDLTDDYNPFRPHACIVRPCFDTTATATATATATTATTKTTASNTASSSSGSGGESGEGGESSSGSGSGGEQGVPGPAFASNPNRTLPCPIDRTTTLHQMCRHYSQPVEGPLTLIFDEDDTEGWWHGGDRGGFLGVGVGVGGMGGLYDHHGLPSLHGGLGGHHDLSHHPFGALPTTPNSDRGLFG</sequence>
<evidence type="ECO:0000256" key="1">
    <source>
        <dbReference type="SAM" id="MobiDB-lite"/>
    </source>
</evidence>
<feature type="compositionally biased region" description="Polar residues" evidence="1">
    <location>
        <begin position="411"/>
        <end position="425"/>
    </location>
</feature>
<feature type="compositionally biased region" description="Low complexity" evidence="1">
    <location>
        <begin position="349"/>
        <end position="359"/>
    </location>
</feature>
<accession>A0A0G4GXV2</accession>
<reference evidence="2 3" key="1">
    <citation type="submission" date="2014-11" db="EMBL/GenBank/DDBJ databases">
        <authorList>
            <person name="Zhu J."/>
            <person name="Qi W."/>
            <person name="Song R."/>
        </authorList>
    </citation>
    <scope>NUCLEOTIDE SEQUENCE [LARGE SCALE GENOMIC DNA]</scope>
</reference>
<proteinExistence type="predicted"/>
<feature type="compositionally biased region" description="Low complexity" evidence="1">
    <location>
        <begin position="614"/>
        <end position="631"/>
    </location>
</feature>
<dbReference type="AlphaFoldDB" id="A0A0G4GXV2"/>